<dbReference type="OrthoDB" id="10044727at2759"/>
<name>A0A0D0CXN4_9AGAM</name>
<dbReference type="HOGENOM" id="CLU_191882_1_0_1"/>
<sequence>FATQSCHFIDAYQRGLNGQQAGWATKKYHGHRVLLKHILWEFDTAHSSST</sequence>
<protein>
    <submittedName>
        <fullName evidence="1">Unplaced genomic scaffold scaffold_6331, whole genome shotgun sequence</fullName>
    </submittedName>
</protein>
<organism evidence="1 2">
    <name type="scientific">Paxillus rubicundulus Ve08.2h10</name>
    <dbReference type="NCBI Taxonomy" id="930991"/>
    <lineage>
        <taxon>Eukaryota</taxon>
        <taxon>Fungi</taxon>
        <taxon>Dikarya</taxon>
        <taxon>Basidiomycota</taxon>
        <taxon>Agaricomycotina</taxon>
        <taxon>Agaricomycetes</taxon>
        <taxon>Agaricomycetidae</taxon>
        <taxon>Boletales</taxon>
        <taxon>Paxilineae</taxon>
        <taxon>Paxillaceae</taxon>
        <taxon>Paxillus</taxon>
    </lineage>
</organism>
<evidence type="ECO:0000313" key="1">
    <source>
        <dbReference type="EMBL" id="KIK72169.1"/>
    </source>
</evidence>
<dbReference type="EMBL" id="KN831153">
    <property type="protein sequence ID" value="KIK72169.1"/>
    <property type="molecule type" value="Genomic_DNA"/>
</dbReference>
<accession>A0A0D0CXN4</accession>
<dbReference type="AlphaFoldDB" id="A0A0D0CXN4"/>
<evidence type="ECO:0000313" key="2">
    <source>
        <dbReference type="Proteomes" id="UP000054538"/>
    </source>
</evidence>
<proteinExistence type="predicted"/>
<feature type="non-terminal residue" evidence="1">
    <location>
        <position position="1"/>
    </location>
</feature>
<reference evidence="2" key="2">
    <citation type="submission" date="2015-01" db="EMBL/GenBank/DDBJ databases">
        <title>Evolutionary Origins and Diversification of the Mycorrhizal Mutualists.</title>
        <authorList>
            <consortium name="DOE Joint Genome Institute"/>
            <consortium name="Mycorrhizal Genomics Consortium"/>
            <person name="Kohler A."/>
            <person name="Kuo A."/>
            <person name="Nagy L.G."/>
            <person name="Floudas D."/>
            <person name="Copeland A."/>
            <person name="Barry K.W."/>
            <person name="Cichocki N."/>
            <person name="Veneault-Fourrey C."/>
            <person name="LaButti K."/>
            <person name="Lindquist E.A."/>
            <person name="Lipzen A."/>
            <person name="Lundell T."/>
            <person name="Morin E."/>
            <person name="Murat C."/>
            <person name="Riley R."/>
            <person name="Ohm R."/>
            <person name="Sun H."/>
            <person name="Tunlid A."/>
            <person name="Henrissat B."/>
            <person name="Grigoriev I.V."/>
            <person name="Hibbett D.S."/>
            <person name="Martin F."/>
        </authorList>
    </citation>
    <scope>NUCLEOTIDE SEQUENCE [LARGE SCALE GENOMIC DNA]</scope>
    <source>
        <strain evidence="2">Ve08.2h10</strain>
    </source>
</reference>
<keyword evidence="2" id="KW-1185">Reference proteome</keyword>
<dbReference type="Proteomes" id="UP000054538">
    <property type="component" value="Unassembled WGS sequence"/>
</dbReference>
<dbReference type="InParanoid" id="A0A0D0CXN4"/>
<reference evidence="1 2" key="1">
    <citation type="submission" date="2014-04" db="EMBL/GenBank/DDBJ databases">
        <authorList>
            <consortium name="DOE Joint Genome Institute"/>
            <person name="Kuo A."/>
            <person name="Kohler A."/>
            <person name="Jargeat P."/>
            <person name="Nagy L.G."/>
            <person name="Floudas D."/>
            <person name="Copeland A."/>
            <person name="Barry K.W."/>
            <person name="Cichocki N."/>
            <person name="Veneault-Fourrey C."/>
            <person name="LaButti K."/>
            <person name="Lindquist E.A."/>
            <person name="Lipzen A."/>
            <person name="Lundell T."/>
            <person name="Morin E."/>
            <person name="Murat C."/>
            <person name="Sun H."/>
            <person name="Tunlid A."/>
            <person name="Henrissat B."/>
            <person name="Grigoriev I.V."/>
            <person name="Hibbett D.S."/>
            <person name="Martin F."/>
            <person name="Nordberg H.P."/>
            <person name="Cantor M.N."/>
            <person name="Hua S.X."/>
        </authorList>
    </citation>
    <scope>NUCLEOTIDE SEQUENCE [LARGE SCALE GENOMIC DNA]</scope>
    <source>
        <strain evidence="1 2">Ve08.2h10</strain>
    </source>
</reference>
<gene>
    <name evidence="1" type="ORF">PAXRUDRAFT_181220</name>
</gene>